<protein>
    <recommendedName>
        <fullName evidence="3">VOC family protein</fullName>
    </recommendedName>
</protein>
<evidence type="ECO:0000313" key="2">
    <source>
        <dbReference type="Proteomes" id="UP000462931"/>
    </source>
</evidence>
<name>A0A7K0FJG8_9SPHI</name>
<evidence type="ECO:0008006" key="3">
    <source>
        <dbReference type="Google" id="ProtNLM"/>
    </source>
</evidence>
<gene>
    <name evidence="1" type="ORF">GJJ64_02860</name>
</gene>
<proteinExistence type="predicted"/>
<dbReference type="SUPFAM" id="SSF54593">
    <property type="entry name" value="Glyoxalase/Bleomycin resistance protein/Dihydroxybiphenyl dioxygenase"/>
    <property type="match status" value="1"/>
</dbReference>
<dbReference type="RefSeq" id="WP_154286244.1">
    <property type="nucleotide sequence ID" value="NZ_WKJI01000001.1"/>
</dbReference>
<dbReference type="InterPro" id="IPR029068">
    <property type="entry name" value="Glyas_Bleomycin-R_OHBP_Dase"/>
</dbReference>
<evidence type="ECO:0000313" key="1">
    <source>
        <dbReference type="EMBL" id="MRX46119.1"/>
    </source>
</evidence>
<comment type="caution">
    <text evidence="1">The sequence shown here is derived from an EMBL/GenBank/DDBJ whole genome shotgun (WGS) entry which is preliminary data.</text>
</comment>
<dbReference type="AlphaFoldDB" id="A0A7K0FJG8"/>
<keyword evidence="2" id="KW-1185">Reference proteome</keyword>
<dbReference type="EMBL" id="WKJI01000001">
    <property type="protein sequence ID" value="MRX46119.1"/>
    <property type="molecule type" value="Genomic_DNA"/>
</dbReference>
<accession>A0A7K0FJG8</accession>
<organism evidence="1 2">
    <name type="scientific">Pedobacter puniceum</name>
    <dbReference type="NCBI Taxonomy" id="2666136"/>
    <lineage>
        <taxon>Bacteria</taxon>
        <taxon>Pseudomonadati</taxon>
        <taxon>Bacteroidota</taxon>
        <taxon>Sphingobacteriia</taxon>
        <taxon>Sphingobacteriales</taxon>
        <taxon>Sphingobacteriaceae</taxon>
        <taxon>Pedobacter</taxon>
    </lineage>
</organism>
<sequence length="132" mass="15408">MKDLKMHHVGCLVDSIFNTFQSYQFLYPNAQLSTIYSIDSQKVKVAFLDLGSDVFIELVEVAEDNSSLIKMMKKGVSFYHLAFIDSNFDERLDFLQNQNFRLISIFNSEAFENKRCAFLYSPEMQLIEIIEH</sequence>
<dbReference type="Pfam" id="PF13669">
    <property type="entry name" value="Glyoxalase_4"/>
    <property type="match status" value="1"/>
</dbReference>
<dbReference type="Gene3D" id="3.10.180.10">
    <property type="entry name" value="2,3-Dihydroxybiphenyl 1,2-Dioxygenase, domain 1"/>
    <property type="match status" value="1"/>
</dbReference>
<reference evidence="1 2" key="1">
    <citation type="submission" date="2019-11" db="EMBL/GenBank/DDBJ databases">
        <authorList>
            <person name="Cheng Q."/>
            <person name="Yang Z."/>
        </authorList>
    </citation>
    <scope>NUCLEOTIDE SEQUENCE [LARGE SCALE GENOMIC DNA]</scope>
    <source>
        <strain evidence="1 2">HX-22-1</strain>
    </source>
</reference>
<dbReference type="Proteomes" id="UP000462931">
    <property type="component" value="Unassembled WGS sequence"/>
</dbReference>